<name>A6JMY6_RAT</name>
<dbReference type="EMBL" id="CH473992">
    <property type="protein sequence ID" value="EDL82635.1"/>
    <property type="molecule type" value="Genomic_DNA"/>
</dbReference>
<keyword evidence="1" id="KW-0732">Signal</keyword>
<feature type="signal peptide" evidence="1">
    <location>
        <begin position="1"/>
        <end position="15"/>
    </location>
</feature>
<protein>
    <submittedName>
        <fullName evidence="2">RCG53342</fullName>
    </submittedName>
</protein>
<dbReference type="AlphaFoldDB" id="A6JMY6"/>
<accession>A6JMY6</accession>
<dbReference type="Proteomes" id="UP000234681">
    <property type="component" value="Chromosome 2"/>
</dbReference>
<feature type="non-terminal residue" evidence="2">
    <location>
        <position position="54"/>
    </location>
</feature>
<feature type="chain" id="PRO_5039940419" evidence="1">
    <location>
        <begin position="16"/>
        <end position="54"/>
    </location>
</feature>
<evidence type="ECO:0000313" key="2">
    <source>
        <dbReference type="EMBL" id="EDL82635.1"/>
    </source>
</evidence>
<organism evidence="2 3">
    <name type="scientific">Rattus norvegicus</name>
    <name type="common">Rat</name>
    <dbReference type="NCBI Taxonomy" id="10116"/>
    <lineage>
        <taxon>Eukaryota</taxon>
        <taxon>Metazoa</taxon>
        <taxon>Chordata</taxon>
        <taxon>Craniata</taxon>
        <taxon>Vertebrata</taxon>
        <taxon>Euteleostomi</taxon>
        <taxon>Mammalia</taxon>
        <taxon>Eutheria</taxon>
        <taxon>Euarchontoglires</taxon>
        <taxon>Glires</taxon>
        <taxon>Rodentia</taxon>
        <taxon>Myomorpha</taxon>
        <taxon>Muroidea</taxon>
        <taxon>Muridae</taxon>
        <taxon>Murinae</taxon>
        <taxon>Rattus</taxon>
    </lineage>
</organism>
<gene>
    <name evidence="2" type="ORF">rCG_53342</name>
</gene>
<reference evidence="3" key="1">
    <citation type="submission" date="2005-09" db="EMBL/GenBank/DDBJ databases">
        <authorList>
            <person name="Mural R.J."/>
            <person name="Li P.W."/>
            <person name="Adams M.D."/>
            <person name="Amanatides P.G."/>
            <person name="Baden-Tillson H."/>
            <person name="Barnstead M."/>
            <person name="Chin S.H."/>
            <person name="Dew I."/>
            <person name="Evans C.A."/>
            <person name="Ferriera S."/>
            <person name="Flanigan M."/>
            <person name="Fosler C."/>
            <person name="Glodek A."/>
            <person name="Gu Z."/>
            <person name="Holt R.A."/>
            <person name="Jennings D."/>
            <person name="Kraft C.L."/>
            <person name="Lu F."/>
            <person name="Nguyen T."/>
            <person name="Nusskern D.R."/>
            <person name="Pfannkoch C.M."/>
            <person name="Sitter C."/>
            <person name="Sutton G.G."/>
            <person name="Venter J.C."/>
            <person name="Wang Z."/>
            <person name="Woodage T."/>
            <person name="Zheng X.H."/>
            <person name="Zhong F."/>
        </authorList>
    </citation>
    <scope>NUCLEOTIDE SEQUENCE [LARGE SCALE GENOMIC DNA]</scope>
    <source>
        <strain>BN</strain>
        <strain evidence="3">Sprague-Dawley</strain>
    </source>
</reference>
<sequence length="54" mass="6304">MILLMLAQSSTGVSAYCRMCLLKSYFNHVGNNEYTLEQIKLLNIKKVNKMHLLW</sequence>
<proteinExistence type="predicted"/>
<evidence type="ECO:0000313" key="3">
    <source>
        <dbReference type="Proteomes" id="UP000234681"/>
    </source>
</evidence>
<evidence type="ECO:0000256" key="1">
    <source>
        <dbReference type="SAM" id="SignalP"/>
    </source>
</evidence>